<evidence type="ECO:0000313" key="1">
    <source>
        <dbReference type="EMBL" id="HEW64273.1"/>
    </source>
</evidence>
<dbReference type="OMA" id="WKDSPWH"/>
<keyword evidence="3" id="KW-0808">Transferase</keyword>
<dbReference type="Proteomes" id="UP000886076">
    <property type="component" value="Unassembled WGS sequence"/>
</dbReference>
<dbReference type="GeneID" id="12450250"/>
<reference evidence="2" key="3">
    <citation type="submission" date="2020-10" db="EMBL/GenBank/DDBJ databases">
        <title>Fervidococcus fontis strain 3639Fd - the first crenarchaeon capable of growth on lipids.</title>
        <authorList>
            <person name="Kochetkova T.V."/>
            <person name="Elcheninov A.G."/>
            <person name="Toschakov S.V."/>
            <person name="Kublanov I.V."/>
        </authorList>
    </citation>
    <scope>NUCLEOTIDE SEQUENCE</scope>
    <source>
        <strain evidence="2">3639Fd</strain>
    </source>
</reference>
<name>A0A2J6N8Q3_9CREN</name>
<dbReference type="SUPFAM" id="SSF47240">
    <property type="entry name" value="Ferritin-like"/>
    <property type="match status" value="1"/>
</dbReference>
<evidence type="ECO:0000313" key="3">
    <source>
        <dbReference type="EMBL" id="PMB75852.1"/>
    </source>
</evidence>
<dbReference type="EMBL" id="JADEZV010000001">
    <property type="protein sequence ID" value="MBE9390519.1"/>
    <property type="molecule type" value="Genomic_DNA"/>
</dbReference>
<dbReference type="GO" id="GO:0016779">
    <property type="term" value="F:nucleotidyltransferase activity"/>
    <property type="evidence" value="ECO:0007669"/>
    <property type="project" value="UniProtKB-KW"/>
</dbReference>
<dbReference type="EMBL" id="PNIM01000005">
    <property type="protein sequence ID" value="PMB75852.1"/>
    <property type="molecule type" value="Genomic_DNA"/>
</dbReference>
<dbReference type="InterPro" id="IPR009078">
    <property type="entry name" value="Ferritin-like_SF"/>
</dbReference>
<dbReference type="Proteomes" id="UP000237153">
    <property type="component" value="Unassembled WGS sequence"/>
</dbReference>
<protein>
    <submittedName>
        <fullName evidence="3">Bifunctional molybdenum cofactor guanylyltransferase MobA/molybdopterin-guanine dinucleotide biosynthesis adaptor protein MobB</fullName>
    </submittedName>
    <submittedName>
        <fullName evidence="1">Ferritin-like domain-containing protein</fullName>
    </submittedName>
</protein>
<gene>
    <name evidence="3" type="ORF">C0188_01340</name>
    <name evidence="1" type="ORF">ENO39_04375</name>
    <name evidence="2" type="ORF">IOK49_00240</name>
</gene>
<sequence length="158" mass="18546">MVEEEIKKEVKEFAILEKEYAKILLELSKKIKHKALSSIFESLSKDSEKHATLYETISELLSNEQPFISEEDFRLIERTINEHITTEAKMIEESRKILNNIKDPRVRLLAAIIYEDEEKHHKLLLTVKEDIAKKETFSETDFWNMVWRDSPYHGAPGG</sequence>
<dbReference type="AlphaFoldDB" id="A0A2J6N8Q3"/>
<accession>A0A2J6N8Q3</accession>
<reference evidence="1" key="2">
    <citation type="journal article" date="2020" name="mSystems">
        <title>Genome- and Community-Level Interaction Insights into Carbon Utilization and Element Cycling Functions of Hydrothermarchaeota in Hydrothermal Sediment.</title>
        <authorList>
            <person name="Zhou Z."/>
            <person name="Liu Y."/>
            <person name="Xu W."/>
            <person name="Pan J."/>
            <person name="Luo Z.H."/>
            <person name="Li M."/>
        </authorList>
    </citation>
    <scope>NUCLEOTIDE SEQUENCE [LARGE SCALE GENOMIC DNA]</scope>
    <source>
        <strain evidence="1">SpSt-1261</strain>
    </source>
</reference>
<proteinExistence type="predicted"/>
<dbReference type="RefSeq" id="WP_014558289.1">
    <property type="nucleotide sequence ID" value="NZ_DSFH01000056.1"/>
</dbReference>
<organism evidence="3 4">
    <name type="scientific">Fervidicoccus fontis</name>
    <dbReference type="NCBI Taxonomy" id="683846"/>
    <lineage>
        <taxon>Archaea</taxon>
        <taxon>Thermoproteota</taxon>
        <taxon>Thermoprotei</taxon>
        <taxon>Fervidicoccales</taxon>
        <taxon>Fervidicoccaceae</taxon>
        <taxon>Fervidicoccus</taxon>
    </lineage>
</organism>
<dbReference type="EMBL" id="DSFH01000056">
    <property type="protein sequence ID" value="HEW64273.1"/>
    <property type="molecule type" value="Genomic_DNA"/>
</dbReference>
<reference evidence="3 4" key="1">
    <citation type="submission" date="2018-01" db="EMBL/GenBank/DDBJ databases">
        <title>Metagenomic assembled genomes from two thermal pools in the Uzon Caldera, Kamchatka, Russia.</title>
        <authorList>
            <person name="Wilkins L."/>
            <person name="Ettinger C."/>
        </authorList>
    </citation>
    <scope>NUCLEOTIDE SEQUENCE [LARGE SCALE GENOMIC DNA]</scope>
    <source>
        <strain evidence="3">ZAV-06</strain>
    </source>
</reference>
<evidence type="ECO:0000313" key="4">
    <source>
        <dbReference type="Proteomes" id="UP000237153"/>
    </source>
</evidence>
<evidence type="ECO:0000313" key="2">
    <source>
        <dbReference type="EMBL" id="MBE9390519.1"/>
    </source>
</evidence>
<keyword evidence="3" id="KW-0548">Nucleotidyltransferase</keyword>
<dbReference type="Proteomes" id="UP000652307">
    <property type="component" value="Unassembled WGS sequence"/>
</dbReference>
<comment type="caution">
    <text evidence="3">The sequence shown here is derived from an EMBL/GenBank/DDBJ whole genome shotgun (WGS) entry which is preliminary data.</text>
</comment>